<evidence type="ECO:0000256" key="2">
    <source>
        <dbReference type="ARBA" id="ARBA00022692"/>
    </source>
</evidence>
<dbReference type="SUPFAM" id="SSF103473">
    <property type="entry name" value="MFS general substrate transporter"/>
    <property type="match status" value="1"/>
</dbReference>
<keyword evidence="4 6" id="KW-0472">Membrane</keyword>
<dbReference type="Proteomes" id="UP000245771">
    <property type="component" value="Unassembled WGS sequence"/>
</dbReference>
<evidence type="ECO:0008006" key="9">
    <source>
        <dbReference type="Google" id="ProtNLM"/>
    </source>
</evidence>
<evidence type="ECO:0000313" key="8">
    <source>
        <dbReference type="Proteomes" id="UP000245771"/>
    </source>
</evidence>
<dbReference type="PANTHER" id="PTHR48022">
    <property type="entry name" value="PLASTIDIC GLUCOSE TRANSPORTER 4"/>
    <property type="match status" value="1"/>
</dbReference>
<reference evidence="7 8" key="1">
    <citation type="journal article" date="2018" name="Mol. Biol. Evol.">
        <title>Broad Genomic Sampling Reveals a Smut Pathogenic Ancestry of the Fungal Clade Ustilaginomycotina.</title>
        <authorList>
            <person name="Kijpornyongpan T."/>
            <person name="Mondo S.J."/>
            <person name="Barry K."/>
            <person name="Sandor L."/>
            <person name="Lee J."/>
            <person name="Lipzen A."/>
            <person name="Pangilinan J."/>
            <person name="LaButti K."/>
            <person name="Hainaut M."/>
            <person name="Henrissat B."/>
            <person name="Grigoriev I.V."/>
            <person name="Spatafora J.W."/>
            <person name="Aime M.C."/>
        </authorList>
    </citation>
    <scope>NUCLEOTIDE SEQUENCE [LARGE SCALE GENOMIC DNA]</scope>
    <source>
        <strain evidence="7 8">MCA 3882</strain>
    </source>
</reference>
<comment type="subcellular location">
    <subcellularLocation>
        <location evidence="1">Membrane</location>
        <topology evidence="1">Multi-pass membrane protein</topology>
    </subcellularLocation>
</comment>
<dbReference type="GO" id="GO:0016020">
    <property type="term" value="C:membrane"/>
    <property type="evidence" value="ECO:0007669"/>
    <property type="project" value="UniProtKB-SubCell"/>
</dbReference>
<dbReference type="InParanoid" id="A0A316VE52"/>
<gene>
    <name evidence="7" type="ORF">FA14DRAFT_179218</name>
</gene>
<feature type="transmembrane region" description="Helical" evidence="6">
    <location>
        <begin position="54"/>
        <end position="73"/>
    </location>
</feature>
<evidence type="ECO:0000256" key="1">
    <source>
        <dbReference type="ARBA" id="ARBA00004141"/>
    </source>
</evidence>
<dbReference type="GO" id="GO:0005351">
    <property type="term" value="F:carbohydrate:proton symporter activity"/>
    <property type="evidence" value="ECO:0007669"/>
    <property type="project" value="TreeGrafter"/>
</dbReference>
<dbReference type="Gene3D" id="1.20.1250.20">
    <property type="entry name" value="MFS general substrate transporter like domains"/>
    <property type="match status" value="1"/>
</dbReference>
<dbReference type="RefSeq" id="XP_025356154.1">
    <property type="nucleotide sequence ID" value="XM_025500907.1"/>
</dbReference>
<organism evidence="7 8">
    <name type="scientific">Meira miltonrushii</name>
    <dbReference type="NCBI Taxonomy" id="1280837"/>
    <lineage>
        <taxon>Eukaryota</taxon>
        <taxon>Fungi</taxon>
        <taxon>Dikarya</taxon>
        <taxon>Basidiomycota</taxon>
        <taxon>Ustilaginomycotina</taxon>
        <taxon>Exobasidiomycetes</taxon>
        <taxon>Exobasidiales</taxon>
        <taxon>Brachybasidiaceae</taxon>
        <taxon>Meira</taxon>
    </lineage>
</organism>
<feature type="compositionally biased region" description="Basic and acidic residues" evidence="5">
    <location>
        <begin position="121"/>
        <end position="141"/>
    </location>
</feature>
<dbReference type="EMBL" id="KZ819603">
    <property type="protein sequence ID" value="PWN35852.1"/>
    <property type="molecule type" value="Genomic_DNA"/>
</dbReference>
<evidence type="ECO:0000256" key="6">
    <source>
        <dbReference type="SAM" id="Phobius"/>
    </source>
</evidence>
<dbReference type="GeneID" id="37022688"/>
<evidence type="ECO:0000256" key="4">
    <source>
        <dbReference type="ARBA" id="ARBA00023136"/>
    </source>
</evidence>
<dbReference type="STRING" id="1280837.A0A316VE52"/>
<protein>
    <recommendedName>
        <fullName evidence="9">Major facilitator superfamily (MFS) profile domain-containing protein</fullName>
    </recommendedName>
</protein>
<dbReference type="OrthoDB" id="6133115at2759"/>
<evidence type="ECO:0000256" key="5">
    <source>
        <dbReference type="SAM" id="MobiDB-lite"/>
    </source>
</evidence>
<dbReference type="InterPro" id="IPR050360">
    <property type="entry name" value="MFS_Sugar_Transporters"/>
</dbReference>
<feature type="transmembrane region" description="Helical" evidence="6">
    <location>
        <begin position="21"/>
        <end position="42"/>
    </location>
</feature>
<evidence type="ECO:0000256" key="3">
    <source>
        <dbReference type="ARBA" id="ARBA00022989"/>
    </source>
</evidence>
<keyword evidence="3 6" id="KW-1133">Transmembrane helix</keyword>
<dbReference type="Pfam" id="PF00083">
    <property type="entry name" value="Sugar_tr"/>
    <property type="match status" value="1"/>
</dbReference>
<feature type="region of interest" description="Disordered" evidence="5">
    <location>
        <begin position="121"/>
        <end position="152"/>
    </location>
</feature>
<proteinExistence type="predicted"/>
<keyword evidence="8" id="KW-1185">Reference proteome</keyword>
<dbReference type="InterPro" id="IPR005828">
    <property type="entry name" value="MFS_sugar_transport-like"/>
</dbReference>
<keyword evidence="2 6" id="KW-0812">Transmembrane</keyword>
<evidence type="ECO:0000313" key="7">
    <source>
        <dbReference type="EMBL" id="PWN35852.1"/>
    </source>
</evidence>
<accession>A0A316VE52</accession>
<dbReference type="AlphaFoldDB" id="A0A316VE52"/>
<name>A0A316VE52_9BASI</name>
<dbReference type="InterPro" id="IPR036259">
    <property type="entry name" value="MFS_trans_sf"/>
</dbReference>
<dbReference type="PANTHER" id="PTHR48022:SF7">
    <property type="entry name" value="MAJOR FACILITATOR SUPERFAMILY (MFS) PROFILE DOMAIN-CONTAINING PROTEIN-RELATED"/>
    <property type="match status" value="1"/>
</dbReference>
<sequence>MHRPNLKLDYALHPYFPVASHLANAISTCANWIFNFALGYFVPPAFENIQWKVYLIFGVFNVAMFIHVFFCFVETKGKTLEEVEEVFNSGLHAWQTRKLTETSRVEQMATAIAQGEKVENLDRAVSPSEHDVKSPDSDLSDKQLGGTTTHTA</sequence>